<evidence type="ECO:0000313" key="3">
    <source>
        <dbReference type="Proteomes" id="UP000326396"/>
    </source>
</evidence>
<name>A0A5N6MJ39_9ASTR</name>
<feature type="compositionally biased region" description="Polar residues" evidence="1">
    <location>
        <begin position="195"/>
        <end position="213"/>
    </location>
</feature>
<comment type="caution">
    <text evidence="2">The sequence shown here is derived from an EMBL/GenBank/DDBJ whole genome shotgun (WGS) entry which is preliminary data.</text>
</comment>
<keyword evidence="3" id="KW-1185">Reference proteome</keyword>
<dbReference type="AlphaFoldDB" id="A0A5N6MJ39"/>
<dbReference type="OrthoDB" id="775087at2759"/>
<reference evidence="2 3" key="1">
    <citation type="submission" date="2019-05" db="EMBL/GenBank/DDBJ databases">
        <title>Mikania micrantha, genome provides insights into the molecular mechanism of rapid growth.</title>
        <authorList>
            <person name="Liu B."/>
        </authorList>
    </citation>
    <scope>NUCLEOTIDE SEQUENCE [LARGE SCALE GENOMIC DNA]</scope>
    <source>
        <strain evidence="2">NLD-2019</strain>
        <tissue evidence="2">Leaf</tissue>
    </source>
</reference>
<dbReference type="PANTHER" id="PTHR35770">
    <property type="entry name" value="U2 SMALL NUCLEAR RIBONUCLEOPROTEIN AUXILIARY FACTOR-LIKE PROTEIN"/>
    <property type="match status" value="1"/>
</dbReference>
<dbReference type="Proteomes" id="UP000326396">
    <property type="component" value="Linkage Group LG5"/>
</dbReference>
<dbReference type="EMBL" id="SZYD01000015">
    <property type="protein sequence ID" value="KAD3640098.1"/>
    <property type="molecule type" value="Genomic_DNA"/>
</dbReference>
<organism evidence="2 3">
    <name type="scientific">Mikania micrantha</name>
    <name type="common">bitter vine</name>
    <dbReference type="NCBI Taxonomy" id="192012"/>
    <lineage>
        <taxon>Eukaryota</taxon>
        <taxon>Viridiplantae</taxon>
        <taxon>Streptophyta</taxon>
        <taxon>Embryophyta</taxon>
        <taxon>Tracheophyta</taxon>
        <taxon>Spermatophyta</taxon>
        <taxon>Magnoliopsida</taxon>
        <taxon>eudicotyledons</taxon>
        <taxon>Gunneridae</taxon>
        <taxon>Pentapetalae</taxon>
        <taxon>asterids</taxon>
        <taxon>campanulids</taxon>
        <taxon>Asterales</taxon>
        <taxon>Asteraceae</taxon>
        <taxon>Asteroideae</taxon>
        <taxon>Heliantheae alliance</taxon>
        <taxon>Eupatorieae</taxon>
        <taxon>Mikania</taxon>
    </lineage>
</organism>
<feature type="region of interest" description="Disordered" evidence="1">
    <location>
        <begin position="188"/>
        <end position="239"/>
    </location>
</feature>
<feature type="compositionally biased region" description="Basic residues" evidence="1">
    <location>
        <begin position="219"/>
        <end position="229"/>
    </location>
</feature>
<evidence type="ECO:0000256" key="1">
    <source>
        <dbReference type="SAM" id="MobiDB-lite"/>
    </source>
</evidence>
<accession>A0A5N6MJ39</accession>
<evidence type="ECO:0000313" key="2">
    <source>
        <dbReference type="EMBL" id="KAD3640098.1"/>
    </source>
</evidence>
<gene>
    <name evidence="2" type="ORF">E3N88_29321</name>
</gene>
<sequence>MELGYFEPLFGEPNIDSPSVRPFLFQVHAPDPCQLRVHVTDFFSLSFEAVRSVQQLDDMRDETGVGGSWSDFLEYLINSIKFGDVKLVLEGQSTSSGPESARLVAQKSKGMPRVSVSLRRLVGTAANEAMARLSLDMYRSYKSNHRLLVKDLFSGLHVCRAAYQEKSEHLQKQLDGLLYSTRQKSQKIHDKLLSDPSSAGTTYDISGKQSEQNPSPVKVPKRVVPAHRSSKPEGKQMERMSQAMEKVRMLVGIEVEDDQQHVDEESSFAFMDDFSRSCTLSTKQVPVPCLGQHSCMYLQCQLCDP</sequence>
<protein>
    <submittedName>
        <fullName evidence="2">Uncharacterized protein</fullName>
    </submittedName>
</protein>
<proteinExistence type="predicted"/>
<dbReference type="PANTHER" id="PTHR35770:SF1">
    <property type="entry name" value="U2 SMALL NUCLEAR RIBONUCLEOPROTEIN AUXILIARY FACTOR-LIKE PROTEIN"/>
    <property type="match status" value="1"/>
</dbReference>